<feature type="transmembrane region" description="Helical" evidence="1">
    <location>
        <begin position="70"/>
        <end position="91"/>
    </location>
</feature>
<gene>
    <name evidence="2" type="ORF">GGX14DRAFT_389729</name>
</gene>
<dbReference type="Proteomes" id="UP001219525">
    <property type="component" value="Unassembled WGS sequence"/>
</dbReference>
<name>A0AAD6YJF6_9AGAR</name>
<reference evidence="2" key="1">
    <citation type="submission" date="2023-03" db="EMBL/GenBank/DDBJ databases">
        <title>Massive genome expansion in bonnet fungi (Mycena s.s.) driven by repeated elements and novel gene families across ecological guilds.</title>
        <authorList>
            <consortium name="Lawrence Berkeley National Laboratory"/>
            <person name="Harder C.B."/>
            <person name="Miyauchi S."/>
            <person name="Viragh M."/>
            <person name="Kuo A."/>
            <person name="Thoen E."/>
            <person name="Andreopoulos B."/>
            <person name="Lu D."/>
            <person name="Skrede I."/>
            <person name="Drula E."/>
            <person name="Henrissat B."/>
            <person name="Morin E."/>
            <person name="Kohler A."/>
            <person name="Barry K."/>
            <person name="LaButti K."/>
            <person name="Morin E."/>
            <person name="Salamov A."/>
            <person name="Lipzen A."/>
            <person name="Mereny Z."/>
            <person name="Hegedus B."/>
            <person name="Baldrian P."/>
            <person name="Stursova M."/>
            <person name="Weitz H."/>
            <person name="Taylor A."/>
            <person name="Grigoriev I.V."/>
            <person name="Nagy L.G."/>
            <person name="Martin F."/>
            <person name="Kauserud H."/>
        </authorList>
    </citation>
    <scope>NUCLEOTIDE SEQUENCE</scope>
    <source>
        <strain evidence="2">9144</strain>
    </source>
</reference>
<sequence>MPSAPHLHVQAPKPYLRKRYSKDMKLAAVRQHSTLQSTSAYAYACSCVRLGLCFAITGRGHWAPLWEAGGGMGVGGVVAWRLCCFVLGLLVRCHGANCCRRHEGILPLLRLPLVYTLDGTLFEIYLQYKNPIYELEETWFTVIRVEYRDGREKKMQDIHAMRERETQMLRTQR</sequence>
<accession>A0AAD6YJF6</accession>
<dbReference type="AlphaFoldDB" id="A0AAD6YJF6"/>
<organism evidence="2 3">
    <name type="scientific">Mycena pura</name>
    <dbReference type="NCBI Taxonomy" id="153505"/>
    <lineage>
        <taxon>Eukaryota</taxon>
        <taxon>Fungi</taxon>
        <taxon>Dikarya</taxon>
        <taxon>Basidiomycota</taxon>
        <taxon>Agaricomycotina</taxon>
        <taxon>Agaricomycetes</taxon>
        <taxon>Agaricomycetidae</taxon>
        <taxon>Agaricales</taxon>
        <taxon>Marasmiineae</taxon>
        <taxon>Mycenaceae</taxon>
        <taxon>Mycena</taxon>
    </lineage>
</organism>
<dbReference type="EMBL" id="JARJCW010000011">
    <property type="protein sequence ID" value="KAJ7219038.1"/>
    <property type="molecule type" value="Genomic_DNA"/>
</dbReference>
<keyword evidence="1" id="KW-0812">Transmembrane</keyword>
<comment type="caution">
    <text evidence="2">The sequence shown here is derived from an EMBL/GenBank/DDBJ whole genome shotgun (WGS) entry which is preliminary data.</text>
</comment>
<keyword evidence="3" id="KW-1185">Reference proteome</keyword>
<keyword evidence="1" id="KW-1133">Transmembrane helix</keyword>
<evidence type="ECO:0000313" key="3">
    <source>
        <dbReference type="Proteomes" id="UP001219525"/>
    </source>
</evidence>
<protein>
    <submittedName>
        <fullName evidence="2">Uncharacterized protein</fullName>
    </submittedName>
</protein>
<keyword evidence="1" id="KW-0472">Membrane</keyword>
<proteinExistence type="predicted"/>
<evidence type="ECO:0000256" key="1">
    <source>
        <dbReference type="SAM" id="Phobius"/>
    </source>
</evidence>
<evidence type="ECO:0000313" key="2">
    <source>
        <dbReference type="EMBL" id="KAJ7219038.1"/>
    </source>
</evidence>